<keyword evidence="1" id="KW-0328">Glycosyltransferase</keyword>
<accession>A0A1G7Z2J7</accession>
<keyword evidence="3" id="KW-1133">Transmembrane helix</keyword>
<evidence type="ECO:0000313" key="6">
    <source>
        <dbReference type="Proteomes" id="UP000199296"/>
    </source>
</evidence>
<evidence type="ECO:0000313" key="5">
    <source>
        <dbReference type="EMBL" id="SDH02837.1"/>
    </source>
</evidence>
<dbReference type="SUPFAM" id="SSF53448">
    <property type="entry name" value="Nucleotide-diphospho-sugar transferases"/>
    <property type="match status" value="1"/>
</dbReference>
<dbReference type="InterPro" id="IPR001173">
    <property type="entry name" value="Glyco_trans_2-like"/>
</dbReference>
<dbReference type="RefSeq" id="WP_093369887.1">
    <property type="nucleotide sequence ID" value="NZ_FNCW01000017.1"/>
</dbReference>
<dbReference type="GO" id="GO:0016758">
    <property type="term" value="F:hexosyltransferase activity"/>
    <property type="evidence" value="ECO:0007669"/>
    <property type="project" value="UniProtKB-ARBA"/>
</dbReference>
<dbReference type="PANTHER" id="PTHR22916">
    <property type="entry name" value="GLYCOSYLTRANSFERASE"/>
    <property type="match status" value="1"/>
</dbReference>
<sequence length="315" mass="36831">MIKLSIIIPVYNVSNYLNDCLSSVVNQTFKSIEIIVINDGSTDGSSEICNTFKTKYPSIVLINQKNKGVSSARNEGLTIAKGEWVYFLDADDYLDNDIFESIFSHDNHDIDVIQFGLRSHKNGIIQSFSTNQKEIICSDSIDFLNKLTLKPVSACLHLIKRDVLIKNNITFDEDMTHNEDMLFMYKVFAVSSKFKLLNKVFYNQVIRENSATRITVDYPIIKQRLIFIDRLVSFLSEKKMVIDFKKEVNNLCKYYFVQLSKQEKISKEIIEDYKFFFRKNKFVLSDKYLIIAFYNFNLIIWFLRVKTKFRTTINA</sequence>
<dbReference type="Proteomes" id="UP000199296">
    <property type="component" value="Unassembled WGS sequence"/>
</dbReference>
<dbReference type="AlphaFoldDB" id="A0A1G7Z2J7"/>
<keyword evidence="6" id="KW-1185">Reference proteome</keyword>
<dbReference type="Gene3D" id="3.90.550.10">
    <property type="entry name" value="Spore Coat Polysaccharide Biosynthesis Protein SpsA, Chain A"/>
    <property type="match status" value="1"/>
</dbReference>
<keyword evidence="3" id="KW-0812">Transmembrane</keyword>
<reference evidence="5 6" key="1">
    <citation type="submission" date="2016-10" db="EMBL/GenBank/DDBJ databases">
        <authorList>
            <person name="de Groot N.N."/>
        </authorList>
    </citation>
    <scope>NUCLEOTIDE SEQUENCE [LARGE SCALE GENOMIC DNA]</scope>
    <source>
        <strain evidence="5 6">DSM 19803</strain>
    </source>
</reference>
<dbReference type="OrthoDB" id="396512at2"/>
<evidence type="ECO:0000256" key="2">
    <source>
        <dbReference type="ARBA" id="ARBA00022679"/>
    </source>
</evidence>
<feature type="transmembrane region" description="Helical" evidence="3">
    <location>
        <begin position="288"/>
        <end position="305"/>
    </location>
</feature>
<evidence type="ECO:0000259" key="4">
    <source>
        <dbReference type="Pfam" id="PF00535"/>
    </source>
</evidence>
<name>A0A1G7Z2J7_9FLAO</name>
<dbReference type="STRING" id="470826.SAMN04488027_11711"/>
<proteinExistence type="predicted"/>
<organism evidence="5 6">
    <name type="scientific">Psychroflexus sediminis</name>
    <dbReference type="NCBI Taxonomy" id="470826"/>
    <lineage>
        <taxon>Bacteria</taxon>
        <taxon>Pseudomonadati</taxon>
        <taxon>Bacteroidota</taxon>
        <taxon>Flavobacteriia</taxon>
        <taxon>Flavobacteriales</taxon>
        <taxon>Flavobacteriaceae</taxon>
        <taxon>Psychroflexus</taxon>
    </lineage>
</organism>
<evidence type="ECO:0000256" key="3">
    <source>
        <dbReference type="SAM" id="Phobius"/>
    </source>
</evidence>
<keyword evidence="3" id="KW-0472">Membrane</keyword>
<dbReference type="EMBL" id="FNCW01000017">
    <property type="protein sequence ID" value="SDH02837.1"/>
    <property type="molecule type" value="Genomic_DNA"/>
</dbReference>
<dbReference type="PANTHER" id="PTHR22916:SF51">
    <property type="entry name" value="GLYCOSYLTRANSFERASE EPSH-RELATED"/>
    <property type="match status" value="1"/>
</dbReference>
<feature type="domain" description="Glycosyltransferase 2-like" evidence="4">
    <location>
        <begin position="5"/>
        <end position="164"/>
    </location>
</feature>
<protein>
    <submittedName>
        <fullName evidence="5">Glycosyltransferase involved in cell wall bisynthesis</fullName>
    </submittedName>
</protein>
<dbReference type="InterPro" id="IPR029044">
    <property type="entry name" value="Nucleotide-diphossugar_trans"/>
</dbReference>
<keyword evidence="2 5" id="KW-0808">Transferase</keyword>
<evidence type="ECO:0000256" key="1">
    <source>
        <dbReference type="ARBA" id="ARBA00022676"/>
    </source>
</evidence>
<gene>
    <name evidence="5" type="ORF">SAMN04488027_11711</name>
</gene>
<dbReference type="Pfam" id="PF00535">
    <property type="entry name" value="Glycos_transf_2"/>
    <property type="match status" value="1"/>
</dbReference>
<dbReference type="CDD" id="cd00761">
    <property type="entry name" value="Glyco_tranf_GTA_type"/>
    <property type="match status" value="1"/>
</dbReference>